<feature type="domain" description="Tyr recombinase" evidence="2">
    <location>
        <begin position="24"/>
        <end position="83"/>
    </location>
</feature>
<comment type="caution">
    <text evidence="3">The sequence shown here is derived from an EMBL/GenBank/DDBJ whole genome shotgun (WGS) entry which is preliminary data.</text>
</comment>
<name>A0ABT3CQU1_9BACT</name>
<sequence>MKASSSDKQVADSSRIYPSTIIGAIVHRVVANHGRRQQRLTQHTYWYSFATHLPESATDLRYIRVLPGHNTSRSTEIYTHVAHSNFVGIKNPLDLD</sequence>
<evidence type="ECO:0000259" key="2">
    <source>
        <dbReference type="Pfam" id="PF00589"/>
    </source>
</evidence>
<keyword evidence="4" id="KW-1185">Reference proteome</keyword>
<dbReference type="Proteomes" id="UP001300692">
    <property type="component" value="Unassembled WGS sequence"/>
</dbReference>
<dbReference type="RefSeq" id="WP_264136866.1">
    <property type="nucleotide sequence ID" value="NZ_JAOYOD010000001.1"/>
</dbReference>
<protein>
    <submittedName>
        <fullName evidence="3">Tyrosine-type recombinase/integrase</fullName>
    </submittedName>
</protein>
<dbReference type="Gene3D" id="1.10.443.10">
    <property type="entry name" value="Intergrase catalytic core"/>
    <property type="match status" value="1"/>
</dbReference>
<dbReference type="EMBL" id="JAOYOD010000001">
    <property type="protein sequence ID" value="MCV9386081.1"/>
    <property type="molecule type" value="Genomic_DNA"/>
</dbReference>
<evidence type="ECO:0000313" key="4">
    <source>
        <dbReference type="Proteomes" id="UP001300692"/>
    </source>
</evidence>
<gene>
    <name evidence="3" type="ORF">N7U62_05370</name>
</gene>
<proteinExistence type="predicted"/>
<dbReference type="Pfam" id="PF00589">
    <property type="entry name" value="Phage_integrase"/>
    <property type="match status" value="1"/>
</dbReference>
<dbReference type="InterPro" id="IPR011010">
    <property type="entry name" value="DNA_brk_join_enz"/>
</dbReference>
<evidence type="ECO:0000313" key="3">
    <source>
        <dbReference type="EMBL" id="MCV9386081.1"/>
    </source>
</evidence>
<keyword evidence="1" id="KW-0233">DNA recombination</keyword>
<reference evidence="3 4" key="1">
    <citation type="submission" date="2022-10" db="EMBL/GenBank/DDBJ databases">
        <title>Comparative genomics and taxonomic characterization of three novel marine species of genus Reichenbachiella exhibiting antioxidant and polysaccharide degradation activities.</title>
        <authorList>
            <person name="Muhammad N."/>
            <person name="Lee Y.-J."/>
            <person name="Ko J."/>
            <person name="Kim S.-G."/>
        </authorList>
    </citation>
    <scope>NUCLEOTIDE SEQUENCE [LARGE SCALE GENOMIC DNA]</scope>
    <source>
        <strain evidence="3 4">ABR2-5</strain>
    </source>
</reference>
<dbReference type="InterPro" id="IPR013762">
    <property type="entry name" value="Integrase-like_cat_sf"/>
</dbReference>
<accession>A0ABT3CQU1</accession>
<dbReference type="InterPro" id="IPR002104">
    <property type="entry name" value="Integrase_catalytic"/>
</dbReference>
<dbReference type="SUPFAM" id="SSF56349">
    <property type="entry name" value="DNA breaking-rejoining enzymes"/>
    <property type="match status" value="1"/>
</dbReference>
<evidence type="ECO:0000256" key="1">
    <source>
        <dbReference type="ARBA" id="ARBA00023172"/>
    </source>
</evidence>
<organism evidence="3 4">
    <name type="scientific">Reichenbachiella ulvae</name>
    <dbReference type="NCBI Taxonomy" id="2980104"/>
    <lineage>
        <taxon>Bacteria</taxon>
        <taxon>Pseudomonadati</taxon>
        <taxon>Bacteroidota</taxon>
        <taxon>Cytophagia</taxon>
        <taxon>Cytophagales</taxon>
        <taxon>Reichenbachiellaceae</taxon>
        <taxon>Reichenbachiella</taxon>
    </lineage>
</organism>